<dbReference type="PROSITE" id="PS00622">
    <property type="entry name" value="HTH_LUXR_1"/>
    <property type="match status" value="1"/>
</dbReference>
<evidence type="ECO:0000256" key="4">
    <source>
        <dbReference type="ARBA" id="ARBA00023163"/>
    </source>
</evidence>
<evidence type="ECO:0000259" key="7">
    <source>
        <dbReference type="PROSITE" id="PS50043"/>
    </source>
</evidence>
<feature type="domain" description="Response regulatory" evidence="8">
    <location>
        <begin position="21"/>
        <end position="138"/>
    </location>
</feature>
<dbReference type="GO" id="GO:0000160">
    <property type="term" value="P:phosphorelay signal transduction system"/>
    <property type="evidence" value="ECO:0007669"/>
    <property type="project" value="InterPro"/>
</dbReference>
<feature type="region of interest" description="Disordered" evidence="6">
    <location>
        <begin position="1"/>
        <end position="20"/>
    </location>
</feature>
<evidence type="ECO:0000259" key="8">
    <source>
        <dbReference type="PROSITE" id="PS50110"/>
    </source>
</evidence>
<name>A0A6J4H8Q8_9BACT</name>
<dbReference type="AlphaFoldDB" id="A0A6J4H8Q8"/>
<organism evidence="9">
    <name type="scientific">uncultured Chthoniobacterales bacterium</name>
    <dbReference type="NCBI Taxonomy" id="1836801"/>
    <lineage>
        <taxon>Bacteria</taxon>
        <taxon>Pseudomonadati</taxon>
        <taxon>Verrucomicrobiota</taxon>
        <taxon>Spartobacteria</taxon>
        <taxon>Chthoniobacterales</taxon>
        <taxon>environmental samples</taxon>
    </lineage>
</organism>
<accession>A0A6J4H8Q8</accession>
<keyword evidence="3" id="KW-0238">DNA-binding</keyword>
<evidence type="ECO:0000256" key="1">
    <source>
        <dbReference type="ARBA" id="ARBA00022553"/>
    </source>
</evidence>
<dbReference type="CDD" id="cd06170">
    <property type="entry name" value="LuxR_C_like"/>
    <property type="match status" value="1"/>
</dbReference>
<dbReference type="InterPro" id="IPR011006">
    <property type="entry name" value="CheY-like_superfamily"/>
</dbReference>
<feature type="domain" description="HTH luxR-type" evidence="7">
    <location>
        <begin position="162"/>
        <end position="227"/>
    </location>
</feature>
<evidence type="ECO:0000313" key="9">
    <source>
        <dbReference type="EMBL" id="CAA9217469.1"/>
    </source>
</evidence>
<gene>
    <name evidence="9" type="ORF">AVDCRST_MAG42-393</name>
</gene>
<dbReference type="SMART" id="SM00448">
    <property type="entry name" value="REC"/>
    <property type="match status" value="1"/>
</dbReference>
<evidence type="ECO:0000256" key="2">
    <source>
        <dbReference type="ARBA" id="ARBA00023015"/>
    </source>
</evidence>
<evidence type="ECO:0000256" key="3">
    <source>
        <dbReference type="ARBA" id="ARBA00023125"/>
    </source>
</evidence>
<keyword evidence="4" id="KW-0804">Transcription</keyword>
<dbReference type="CDD" id="cd17535">
    <property type="entry name" value="REC_NarL-like"/>
    <property type="match status" value="1"/>
</dbReference>
<dbReference type="PRINTS" id="PR00038">
    <property type="entry name" value="HTHLUXR"/>
</dbReference>
<keyword evidence="2" id="KW-0805">Transcription regulation</keyword>
<dbReference type="Pfam" id="PF00196">
    <property type="entry name" value="GerE"/>
    <property type="match status" value="1"/>
</dbReference>
<dbReference type="InterPro" id="IPR000792">
    <property type="entry name" value="Tscrpt_reg_LuxR_C"/>
</dbReference>
<dbReference type="PANTHER" id="PTHR43214">
    <property type="entry name" value="TWO-COMPONENT RESPONSE REGULATOR"/>
    <property type="match status" value="1"/>
</dbReference>
<dbReference type="GO" id="GO:0003677">
    <property type="term" value="F:DNA binding"/>
    <property type="evidence" value="ECO:0007669"/>
    <property type="project" value="UniProtKB-KW"/>
</dbReference>
<sequence length="232" mass="25218">MKSQPSQASSERSRSESRATSIAVVDDHRFMRDLIMSMLRRQDGRYDVVGEAADIRTAVALCEKTKPDLLVLDINLPDGSGIDAVPRVQEVAPQTRILLCTADVSESRVVEALRSGAQGFVEKTNTWDAFVEAVDRVAAGQHYFSAESAPFIDARYHGVERATASTAALSPREKEVLQLVATGQTSKEIAQKLGISVGTVDVHRANLMKKLHLRNVAGLVAFAFQARLMAPG</sequence>
<evidence type="ECO:0000256" key="5">
    <source>
        <dbReference type="PROSITE-ProRule" id="PRU00169"/>
    </source>
</evidence>
<dbReference type="InterPro" id="IPR001789">
    <property type="entry name" value="Sig_transdc_resp-reg_receiver"/>
</dbReference>
<dbReference type="PANTHER" id="PTHR43214:SF41">
    <property type="entry name" value="NITRATE_NITRITE RESPONSE REGULATOR PROTEIN NARP"/>
    <property type="match status" value="1"/>
</dbReference>
<dbReference type="SUPFAM" id="SSF52172">
    <property type="entry name" value="CheY-like"/>
    <property type="match status" value="1"/>
</dbReference>
<feature type="modified residue" description="4-aspartylphosphate" evidence="5">
    <location>
        <position position="73"/>
    </location>
</feature>
<protein>
    <submittedName>
        <fullName evidence="9">Two-component transcriptional response regulator, LuxR family</fullName>
    </submittedName>
</protein>
<dbReference type="InterPro" id="IPR058245">
    <property type="entry name" value="NreC/VraR/RcsB-like_REC"/>
</dbReference>
<dbReference type="SMART" id="SM00421">
    <property type="entry name" value="HTH_LUXR"/>
    <property type="match status" value="1"/>
</dbReference>
<dbReference type="PROSITE" id="PS50110">
    <property type="entry name" value="RESPONSE_REGULATORY"/>
    <property type="match status" value="1"/>
</dbReference>
<dbReference type="EMBL" id="CADCTA010000024">
    <property type="protein sequence ID" value="CAA9217469.1"/>
    <property type="molecule type" value="Genomic_DNA"/>
</dbReference>
<dbReference type="GO" id="GO:0006355">
    <property type="term" value="P:regulation of DNA-templated transcription"/>
    <property type="evidence" value="ECO:0007669"/>
    <property type="project" value="InterPro"/>
</dbReference>
<evidence type="ECO:0000256" key="6">
    <source>
        <dbReference type="SAM" id="MobiDB-lite"/>
    </source>
</evidence>
<dbReference type="InterPro" id="IPR039420">
    <property type="entry name" value="WalR-like"/>
</dbReference>
<dbReference type="Pfam" id="PF00072">
    <property type="entry name" value="Response_reg"/>
    <property type="match status" value="1"/>
</dbReference>
<proteinExistence type="predicted"/>
<feature type="compositionally biased region" description="Low complexity" evidence="6">
    <location>
        <begin position="1"/>
        <end position="10"/>
    </location>
</feature>
<dbReference type="PROSITE" id="PS50043">
    <property type="entry name" value="HTH_LUXR_2"/>
    <property type="match status" value="1"/>
</dbReference>
<keyword evidence="1 5" id="KW-0597">Phosphoprotein</keyword>
<reference evidence="9" key="1">
    <citation type="submission" date="2020-02" db="EMBL/GenBank/DDBJ databases">
        <authorList>
            <person name="Meier V. D."/>
        </authorList>
    </citation>
    <scope>NUCLEOTIDE SEQUENCE</scope>
    <source>
        <strain evidence="9">AVDCRST_MAG42</strain>
    </source>
</reference>
<dbReference type="Gene3D" id="3.40.50.2300">
    <property type="match status" value="1"/>
</dbReference>